<dbReference type="InterPro" id="IPR038414">
    <property type="entry name" value="CcoP_N_sf"/>
</dbReference>
<evidence type="ECO:0000313" key="8">
    <source>
        <dbReference type="Proteomes" id="UP000076079"/>
    </source>
</evidence>
<dbReference type="InterPro" id="IPR036909">
    <property type="entry name" value="Cyt_c-like_dom_sf"/>
</dbReference>
<sequence length="195" mass="21225">MSQKKDQLLSHEYDGIREFDNALPKWWLYGFYFTIAFGIVYAINYHALPTPLWGRPGMVAEYQAEVETAARVAAGRPKAAGPNTALVALTDLDSLKKGQEIYEGANLCHACHRKDLGGMVGPNLTDNLWIHGCTPADVMKNVSTGFPPLGMLPYGSGASLSDEQLLQVVSYVLSKQGTQPANPRAANPDREKTCG</sequence>
<dbReference type="EMBL" id="CP015136">
    <property type="protein sequence ID" value="AMY11454.1"/>
    <property type="molecule type" value="Genomic_DNA"/>
</dbReference>
<dbReference type="RefSeq" id="WP_162472811.1">
    <property type="nucleotide sequence ID" value="NZ_CP015136.1"/>
</dbReference>
<evidence type="ECO:0000259" key="6">
    <source>
        <dbReference type="PROSITE" id="PS51007"/>
    </source>
</evidence>
<dbReference type="KEGG" id="abac:LuPra_04704"/>
<feature type="transmembrane region" description="Helical" evidence="5">
    <location>
        <begin position="26"/>
        <end position="48"/>
    </location>
</feature>
<dbReference type="PATRIC" id="fig|1813736.3.peg.4961"/>
<dbReference type="PROSITE" id="PS51007">
    <property type="entry name" value="CYTC"/>
    <property type="match status" value="1"/>
</dbReference>
<dbReference type="InterPro" id="IPR032858">
    <property type="entry name" value="CcoP_N"/>
</dbReference>
<evidence type="ECO:0000256" key="3">
    <source>
        <dbReference type="ARBA" id="ARBA00023004"/>
    </source>
</evidence>
<dbReference type="Proteomes" id="UP000076079">
    <property type="component" value="Chromosome"/>
</dbReference>
<evidence type="ECO:0000256" key="1">
    <source>
        <dbReference type="ARBA" id="ARBA00022617"/>
    </source>
</evidence>
<reference evidence="7 8" key="1">
    <citation type="journal article" date="2016" name="Genome Announc.">
        <title>First Complete Genome Sequence of a Subdivision 6 Acidobacterium Strain.</title>
        <authorList>
            <person name="Huang S."/>
            <person name="Vieira S."/>
            <person name="Bunk B."/>
            <person name="Riedel T."/>
            <person name="Sproer C."/>
            <person name="Overmann J."/>
        </authorList>
    </citation>
    <scope>NUCLEOTIDE SEQUENCE [LARGE SCALE GENOMIC DNA]</scope>
    <source>
        <strain evidence="8">DSM 100886 HEG_-6_39</strain>
    </source>
</reference>
<keyword evidence="2 4" id="KW-0479">Metal-binding</keyword>
<protein>
    <submittedName>
        <fullName evidence="7">Cytochrome c oxidase subunit III</fullName>
    </submittedName>
</protein>
<dbReference type="GO" id="GO:0020037">
    <property type="term" value="F:heme binding"/>
    <property type="evidence" value="ECO:0007669"/>
    <property type="project" value="InterPro"/>
</dbReference>
<gene>
    <name evidence="7" type="primary">ccoP_2</name>
    <name evidence="7" type="ORF">LuPra_04704</name>
</gene>
<keyword evidence="8" id="KW-1185">Reference proteome</keyword>
<accession>A0A143PUG7</accession>
<dbReference type="Gene3D" id="6.10.280.130">
    <property type="match status" value="1"/>
</dbReference>
<dbReference type="Pfam" id="PF14715">
    <property type="entry name" value="FixP_N"/>
    <property type="match status" value="1"/>
</dbReference>
<organism evidence="7 8">
    <name type="scientific">Luteitalea pratensis</name>
    <dbReference type="NCBI Taxonomy" id="1855912"/>
    <lineage>
        <taxon>Bacteria</taxon>
        <taxon>Pseudomonadati</taxon>
        <taxon>Acidobacteriota</taxon>
        <taxon>Vicinamibacteria</taxon>
        <taxon>Vicinamibacterales</taxon>
        <taxon>Vicinamibacteraceae</taxon>
        <taxon>Luteitalea</taxon>
    </lineage>
</organism>
<evidence type="ECO:0000256" key="4">
    <source>
        <dbReference type="PROSITE-ProRule" id="PRU00433"/>
    </source>
</evidence>
<reference evidence="8" key="2">
    <citation type="submission" date="2016-04" db="EMBL/GenBank/DDBJ databases">
        <title>First Complete Genome Sequence of a Subdivision 6 Acidobacterium.</title>
        <authorList>
            <person name="Huang S."/>
            <person name="Vieira S."/>
            <person name="Bunk B."/>
            <person name="Riedel T."/>
            <person name="Sproeer C."/>
            <person name="Overmann J."/>
        </authorList>
    </citation>
    <scope>NUCLEOTIDE SEQUENCE [LARGE SCALE GENOMIC DNA]</scope>
    <source>
        <strain evidence="8">DSM 100886 HEG_-6_39</strain>
    </source>
</reference>
<keyword evidence="5" id="KW-1133">Transmembrane helix</keyword>
<dbReference type="AlphaFoldDB" id="A0A143PUG7"/>
<dbReference type="SUPFAM" id="SSF46626">
    <property type="entry name" value="Cytochrome c"/>
    <property type="match status" value="1"/>
</dbReference>
<evidence type="ECO:0000313" key="7">
    <source>
        <dbReference type="EMBL" id="AMY11454.1"/>
    </source>
</evidence>
<dbReference type="GO" id="GO:0046872">
    <property type="term" value="F:metal ion binding"/>
    <property type="evidence" value="ECO:0007669"/>
    <property type="project" value="UniProtKB-KW"/>
</dbReference>
<dbReference type="Pfam" id="PF13442">
    <property type="entry name" value="Cytochrome_CBB3"/>
    <property type="match status" value="1"/>
</dbReference>
<dbReference type="GO" id="GO:0009055">
    <property type="term" value="F:electron transfer activity"/>
    <property type="evidence" value="ECO:0007669"/>
    <property type="project" value="InterPro"/>
</dbReference>
<dbReference type="STRING" id="1855912.LuPra_04704"/>
<keyword evidence="1 4" id="KW-0349">Heme</keyword>
<keyword evidence="5" id="KW-0472">Membrane</keyword>
<name>A0A143PUG7_LUTPR</name>
<proteinExistence type="predicted"/>
<keyword evidence="5" id="KW-0812">Transmembrane</keyword>
<keyword evidence="3 4" id="KW-0408">Iron</keyword>
<feature type="domain" description="Cytochrome c" evidence="6">
    <location>
        <begin position="93"/>
        <end position="176"/>
    </location>
</feature>
<dbReference type="Gene3D" id="1.10.760.10">
    <property type="entry name" value="Cytochrome c-like domain"/>
    <property type="match status" value="1"/>
</dbReference>
<evidence type="ECO:0000256" key="5">
    <source>
        <dbReference type="SAM" id="Phobius"/>
    </source>
</evidence>
<dbReference type="InterPro" id="IPR009056">
    <property type="entry name" value="Cyt_c-like_dom"/>
</dbReference>
<evidence type="ECO:0000256" key="2">
    <source>
        <dbReference type="ARBA" id="ARBA00022723"/>
    </source>
</evidence>